<keyword evidence="2" id="KW-0067">ATP-binding</keyword>
<sequence length="371" mass="40843">MVSASKNPFTPTFGRVPALMTGREQILAEMTRAFESGPGNPNLSTIFAGARGTGKTALLLHLSRVAQEQGWISVNVSCIPGMLEDIAQQAYEAAADLVDPSEHARLRSVTIGSVVGVEWDNPEVPAGNWRTRMSRLLKALNAQDIGLVITVDEVQPNLDEMIQLASVYQHFVGEERKVSLLLAGLPGKMSSLLRNESVSFLRRANKHTLRPIADEEIAIGIRYTVEEGGRTIQAPAIEAAVKASEGFPYLMQLVGFQSWEQRPHADEITLDDVNLGAAMARKNFVERVLEATYFDLSPNDVRFLQAMLEDPEESRLADIAERLGEASNYTSTYKRRLIEQGVIGERGPSFVAFELPGFRDYLAQKCGPLSK</sequence>
<dbReference type="SUPFAM" id="SSF52540">
    <property type="entry name" value="P-loop containing nucleoside triphosphate hydrolases"/>
    <property type="match status" value="1"/>
</dbReference>
<dbReference type="GO" id="GO:0005524">
    <property type="term" value="F:ATP binding"/>
    <property type="evidence" value="ECO:0007669"/>
    <property type="project" value="UniProtKB-KW"/>
</dbReference>
<gene>
    <name evidence="2" type="ORF">D1639_01835</name>
</gene>
<dbReference type="InterPro" id="IPR027417">
    <property type="entry name" value="P-loop_NTPase"/>
</dbReference>
<feature type="domain" description="Orc1-like AAA ATPase" evidence="1">
    <location>
        <begin position="21"/>
        <end position="161"/>
    </location>
</feature>
<name>A0A7C9JDK1_9BACT</name>
<evidence type="ECO:0000313" key="2">
    <source>
        <dbReference type="EMBL" id="NBI33794.1"/>
    </source>
</evidence>
<proteinExistence type="predicted"/>
<comment type="caution">
    <text evidence="2">The sequence shown here is derived from an EMBL/GenBank/DDBJ whole genome shotgun (WGS) entry which is preliminary data.</text>
</comment>
<organism evidence="2">
    <name type="scientific">Muribaculaceae bacterium Z82</name>
    <dbReference type="NCBI Taxonomy" id="2304548"/>
    <lineage>
        <taxon>Bacteria</taxon>
        <taxon>Pseudomonadati</taxon>
        <taxon>Bacteroidota</taxon>
        <taxon>Bacteroidia</taxon>
        <taxon>Bacteroidales</taxon>
        <taxon>Muribaculaceae</taxon>
    </lineage>
</organism>
<dbReference type="Gene3D" id="3.40.50.300">
    <property type="entry name" value="P-loop containing nucleotide triphosphate hydrolases"/>
    <property type="match status" value="1"/>
</dbReference>
<dbReference type="Pfam" id="PF13191">
    <property type="entry name" value="AAA_16"/>
    <property type="match status" value="1"/>
</dbReference>
<dbReference type="PANTHER" id="PTHR34301:SF8">
    <property type="entry name" value="ATPASE DOMAIN-CONTAINING PROTEIN"/>
    <property type="match status" value="1"/>
</dbReference>
<dbReference type="EMBL" id="QWKH01000006">
    <property type="protein sequence ID" value="NBI33794.1"/>
    <property type="molecule type" value="Genomic_DNA"/>
</dbReference>
<dbReference type="PANTHER" id="PTHR34301">
    <property type="entry name" value="DNA-BINDING PROTEIN-RELATED"/>
    <property type="match status" value="1"/>
</dbReference>
<dbReference type="AlphaFoldDB" id="A0A7C9JDK1"/>
<keyword evidence="2" id="KW-0547">Nucleotide-binding</keyword>
<evidence type="ECO:0000259" key="1">
    <source>
        <dbReference type="Pfam" id="PF13191"/>
    </source>
</evidence>
<dbReference type="InterPro" id="IPR041664">
    <property type="entry name" value="AAA_16"/>
</dbReference>
<accession>A0A7C9JDK1</accession>
<protein>
    <submittedName>
        <fullName evidence="2">ATP-binding protein</fullName>
    </submittedName>
</protein>
<reference evidence="2" key="1">
    <citation type="submission" date="2018-08" db="EMBL/GenBank/DDBJ databases">
        <title>Murine metabolic-syndrome-specific gut microbial biobank.</title>
        <authorList>
            <person name="Liu C."/>
        </authorList>
    </citation>
    <scope>NUCLEOTIDE SEQUENCE [LARGE SCALE GENOMIC DNA]</scope>
    <source>
        <strain evidence="2">Z82</strain>
    </source>
</reference>